<keyword evidence="3" id="KW-1185">Reference proteome</keyword>
<evidence type="ECO:0000313" key="2">
    <source>
        <dbReference type="EMBL" id="GFN82503.1"/>
    </source>
</evidence>
<evidence type="ECO:0000313" key="3">
    <source>
        <dbReference type="Proteomes" id="UP000735302"/>
    </source>
</evidence>
<sequence>MASSPPNVKSQRKRKEIHKSRSAEAPTKKSISDLVAEPASKSITGLVLEVFGNFGRRSAGRAVDHSSCIDKI</sequence>
<reference evidence="2 3" key="1">
    <citation type="journal article" date="2021" name="Elife">
        <title>Chloroplast acquisition without the gene transfer in kleptoplastic sea slugs, Plakobranchus ocellatus.</title>
        <authorList>
            <person name="Maeda T."/>
            <person name="Takahashi S."/>
            <person name="Yoshida T."/>
            <person name="Shimamura S."/>
            <person name="Takaki Y."/>
            <person name="Nagai Y."/>
            <person name="Toyoda A."/>
            <person name="Suzuki Y."/>
            <person name="Arimoto A."/>
            <person name="Ishii H."/>
            <person name="Satoh N."/>
            <person name="Nishiyama T."/>
            <person name="Hasebe M."/>
            <person name="Maruyama T."/>
            <person name="Minagawa J."/>
            <person name="Obokata J."/>
            <person name="Shigenobu S."/>
        </authorList>
    </citation>
    <scope>NUCLEOTIDE SEQUENCE [LARGE SCALE GENOMIC DNA]</scope>
</reference>
<feature type="compositionally biased region" description="Basic and acidic residues" evidence="1">
    <location>
        <begin position="19"/>
        <end position="31"/>
    </location>
</feature>
<proteinExistence type="predicted"/>
<protein>
    <submittedName>
        <fullName evidence="2">Uncharacterized protein</fullName>
    </submittedName>
</protein>
<feature type="region of interest" description="Disordered" evidence="1">
    <location>
        <begin position="1"/>
        <end position="35"/>
    </location>
</feature>
<dbReference type="AlphaFoldDB" id="A0AAV3YJP1"/>
<comment type="caution">
    <text evidence="2">The sequence shown here is derived from an EMBL/GenBank/DDBJ whole genome shotgun (WGS) entry which is preliminary data.</text>
</comment>
<name>A0AAV3YJP1_9GAST</name>
<dbReference type="Proteomes" id="UP000735302">
    <property type="component" value="Unassembled WGS sequence"/>
</dbReference>
<gene>
    <name evidence="2" type="ORF">PoB_000900900</name>
</gene>
<evidence type="ECO:0000256" key="1">
    <source>
        <dbReference type="SAM" id="MobiDB-lite"/>
    </source>
</evidence>
<accession>A0AAV3YJP1</accession>
<dbReference type="EMBL" id="BLXT01000992">
    <property type="protein sequence ID" value="GFN82503.1"/>
    <property type="molecule type" value="Genomic_DNA"/>
</dbReference>
<organism evidence="2 3">
    <name type="scientific">Plakobranchus ocellatus</name>
    <dbReference type="NCBI Taxonomy" id="259542"/>
    <lineage>
        <taxon>Eukaryota</taxon>
        <taxon>Metazoa</taxon>
        <taxon>Spiralia</taxon>
        <taxon>Lophotrochozoa</taxon>
        <taxon>Mollusca</taxon>
        <taxon>Gastropoda</taxon>
        <taxon>Heterobranchia</taxon>
        <taxon>Euthyneura</taxon>
        <taxon>Panpulmonata</taxon>
        <taxon>Sacoglossa</taxon>
        <taxon>Placobranchoidea</taxon>
        <taxon>Plakobranchidae</taxon>
        <taxon>Plakobranchus</taxon>
    </lineage>
</organism>